<evidence type="ECO:0000313" key="7">
    <source>
        <dbReference type="EMBL" id="SCV71392.1"/>
    </source>
</evidence>
<evidence type="ECO:0000256" key="2">
    <source>
        <dbReference type="ARBA" id="ARBA00009825"/>
    </source>
</evidence>
<evidence type="ECO:0000256" key="1">
    <source>
        <dbReference type="ARBA" id="ARBA00004141"/>
    </source>
</evidence>
<proteinExistence type="inferred from homology"/>
<keyword evidence="3 6" id="KW-0812">Transmembrane</keyword>
<keyword evidence="5 6" id="KW-0472">Membrane</keyword>
<dbReference type="EMBL" id="FMSP01000007">
    <property type="protein sequence ID" value="SCV71392.1"/>
    <property type="molecule type" value="Genomic_DNA"/>
</dbReference>
<dbReference type="GO" id="GO:0006487">
    <property type="term" value="P:protein N-linked glycosylation"/>
    <property type="evidence" value="ECO:0007669"/>
    <property type="project" value="UniProtKB-UniRule"/>
</dbReference>
<evidence type="ECO:0000256" key="3">
    <source>
        <dbReference type="ARBA" id="ARBA00022692"/>
    </source>
</evidence>
<keyword evidence="8" id="KW-1185">Reference proteome</keyword>
<dbReference type="GO" id="GO:0008250">
    <property type="term" value="C:oligosaccharyltransferase complex"/>
    <property type="evidence" value="ECO:0007669"/>
    <property type="project" value="UniProtKB-UniRule"/>
</dbReference>
<reference evidence="8" key="1">
    <citation type="submission" date="2016-09" db="EMBL/GenBank/DDBJ databases">
        <authorList>
            <person name="Jeantristanb JTB J.-T."/>
            <person name="Ricardo R."/>
        </authorList>
    </citation>
    <scope>NUCLEOTIDE SEQUENCE [LARGE SCALE GENOMIC DNA]</scope>
</reference>
<accession>A0A238FC21</accession>
<feature type="transmembrane region" description="Helical" evidence="6">
    <location>
        <begin position="26"/>
        <end position="45"/>
    </location>
</feature>
<evidence type="ECO:0000256" key="4">
    <source>
        <dbReference type="ARBA" id="ARBA00022989"/>
    </source>
</evidence>
<dbReference type="InterPro" id="IPR007915">
    <property type="entry name" value="TMEM258/Ost5"/>
</dbReference>
<dbReference type="Pfam" id="PF05251">
    <property type="entry name" value="Ost5"/>
    <property type="match status" value="1"/>
</dbReference>
<evidence type="ECO:0000313" key="8">
    <source>
        <dbReference type="Proteomes" id="UP000198372"/>
    </source>
</evidence>
<comment type="subcellular location">
    <subcellularLocation>
        <location evidence="1 6">Membrane</location>
        <topology evidence="1 6">Multi-pass membrane protein</topology>
    </subcellularLocation>
</comment>
<evidence type="ECO:0000256" key="5">
    <source>
        <dbReference type="ARBA" id="ARBA00023136"/>
    </source>
</evidence>
<comment type="similarity">
    <text evidence="2 6">Belongs to the OST5 family.</text>
</comment>
<sequence length="82" mass="8535">MSSYAELLREHASSTPFSPLISPSSAPPLAIVLLSIAFVSSFYFSTLRPSKIPTNEIGSALIASVLGGFGLVFAFCALGVNV</sequence>
<dbReference type="Proteomes" id="UP000198372">
    <property type="component" value="Unassembled WGS sequence"/>
</dbReference>
<dbReference type="AlphaFoldDB" id="A0A238FC21"/>
<keyword evidence="4 6" id="KW-1133">Transmembrane helix</keyword>
<dbReference type="OrthoDB" id="2503643at2759"/>
<dbReference type="STRING" id="269621.A0A238FC21"/>
<protein>
    <recommendedName>
        <fullName evidence="6">Dolichyl-diphosphooligosaccharide-protein glycosyltransferase subunit OST5</fullName>
    </recommendedName>
</protein>
<organism evidence="7 8">
    <name type="scientific">Microbotryum intermedium</name>
    <dbReference type="NCBI Taxonomy" id="269621"/>
    <lineage>
        <taxon>Eukaryota</taxon>
        <taxon>Fungi</taxon>
        <taxon>Dikarya</taxon>
        <taxon>Basidiomycota</taxon>
        <taxon>Pucciniomycotina</taxon>
        <taxon>Microbotryomycetes</taxon>
        <taxon>Microbotryales</taxon>
        <taxon>Microbotryaceae</taxon>
        <taxon>Microbotryum</taxon>
    </lineage>
</organism>
<evidence type="ECO:0000256" key="6">
    <source>
        <dbReference type="RuleBase" id="RU367008"/>
    </source>
</evidence>
<comment type="function">
    <text evidence="6">Subunit of the oligosaccharyl transferase (OST) complex that catalyzes the initial transfer of a defined glycan (Glc(3)Man(9)GlcNAc(2) in eukaryotes) from the lipid carrier dolichol-pyrophosphate to an asparagine residue within an Asn-X-Ser/Thr consensus motif in nascent polypeptide chains, the first step in protein N-glycosylation. N-glycosylation occurs cotranslationally and the complex associates with the Sec61 complex at the channel-forming translocon complex that mediates protein translocation across the endoplasmic reticulum (ER). All subunits are required for a maximal enzyme activity.</text>
</comment>
<gene>
    <name evidence="7" type="ORF">BQ2448_2980</name>
</gene>
<comment type="subunit">
    <text evidence="6">Component of the oligosaccharyltransferase (OST) complex.</text>
</comment>
<name>A0A238FC21_9BASI</name>
<feature type="transmembrane region" description="Helical" evidence="6">
    <location>
        <begin position="57"/>
        <end position="80"/>
    </location>
</feature>